<evidence type="ECO:0000313" key="4">
    <source>
        <dbReference type="Proteomes" id="UP000633219"/>
    </source>
</evidence>
<evidence type="ECO:0000259" key="2">
    <source>
        <dbReference type="PROSITE" id="PS50930"/>
    </source>
</evidence>
<dbReference type="EMBL" id="JAEQNC010000004">
    <property type="protein sequence ID" value="MBL0371926.1"/>
    <property type="molecule type" value="Genomic_DNA"/>
</dbReference>
<name>A0A936YS90_9HYPH</name>
<dbReference type="Pfam" id="PF04397">
    <property type="entry name" value="LytTR"/>
    <property type="match status" value="1"/>
</dbReference>
<evidence type="ECO:0000313" key="3">
    <source>
        <dbReference type="EMBL" id="MBL0371926.1"/>
    </source>
</evidence>
<dbReference type="RefSeq" id="WP_201655681.1">
    <property type="nucleotide sequence ID" value="NZ_JAEQNC010000004.1"/>
</dbReference>
<dbReference type="InterPro" id="IPR007492">
    <property type="entry name" value="LytTR_DNA-bd_dom"/>
</dbReference>
<reference evidence="3" key="1">
    <citation type="submission" date="2021-01" db="EMBL/GenBank/DDBJ databases">
        <title>Rhizobium sp. strain KVB221 16S ribosomal RNA gene Genome sequencing and assembly.</title>
        <authorList>
            <person name="Kang M."/>
        </authorList>
    </citation>
    <scope>NUCLEOTIDE SEQUENCE</scope>
    <source>
        <strain evidence="3">KVB221</strain>
    </source>
</reference>
<dbReference type="GO" id="GO:0003677">
    <property type="term" value="F:DNA binding"/>
    <property type="evidence" value="ECO:0007669"/>
    <property type="project" value="InterPro"/>
</dbReference>
<dbReference type="Proteomes" id="UP000633219">
    <property type="component" value="Unassembled WGS sequence"/>
</dbReference>
<organism evidence="3 4">
    <name type="scientific">Rhizobium setariae</name>
    <dbReference type="NCBI Taxonomy" id="2801340"/>
    <lineage>
        <taxon>Bacteria</taxon>
        <taxon>Pseudomonadati</taxon>
        <taxon>Pseudomonadota</taxon>
        <taxon>Alphaproteobacteria</taxon>
        <taxon>Hyphomicrobiales</taxon>
        <taxon>Rhizobiaceae</taxon>
        <taxon>Rhizobium/Agrobacterium group</taxon>
        <taxon>Rhizobium</taxon>
    </lineage>
</organism>
<feature type="transmembrane region" description="Helical" evidence="1">
    <location>
        <begin position="51"/>
        <end position="76"/>
    </location>
</feature>
<accession>A0A936YS90</accession>
<dbReference type="AlphaFoldDB" id="A0A936YS90"/>
<keyword evidence="4" id="KW-1185">Reference proteome</keyword>
<comment type="caution">
    <text evidence="3">The sequence shown here is derived from an EMBL/GenBank/DDBJ whole genome shotgun (WGS) entry which is preliminary data.</text>
</comment>
<keyword evidence="1" id="KW-0812">Transmembrane</keyword>
<evidence type="ECO:0000256" key="1">
    <source>
        <dbReference type="SAM" id="Phobius"/>
    </source>
</evidence>
<feature type="transmembrane region" description="Helical" evidence="1">
    <location>
        <begin position="88"/>
        <end position="109"/>
    </location>
</feature>
<proteinExistence type="predicted"/>
<protein>
    <submittedName>
        <fullName evidence="3">LytTR family transcriptional regulator</fullName>
    </submittedName>
</protein>
<gene>
    <name evidence="3" type="ORF">JJB09_07795</name>
</gene>
<keyword evidence="1" id="KW-1133">Transmembrane helix</keyword>
<dbReference type="Gene3D" id="2.40.50.1020">
    <property type="entry name" value="LytTr DNA-binding domain"/>
    <property type="match status" value="1"/>
</dbReference>
<keyword evidence="1" id="KW-0472">Membrane</keyword>
<feature type="domain" description="HTH LytTR-type" evidence="2">
    <location>
        <begin position="193"/>
        <end position="276"/>
    </location>
</feature>
<sequence length="278" mass="30351">MKDSILHSALRELRALPGSRNLWLIFGAVVALFAVIGPFGTLETLPFLQRLAFWFILHAAAWMTALISAVFGNILLEGVIASMFWRMMIGSLVAAVPIGAIIQTIRYLWFGHIPTGTTLFGEMLATLPLCAIFCVISYLAMSSNGDPTIQSDADPAAIPFTPTTSASPEPALLGCPLMARLKPENRGALCFMSVEDHYTHVKTRRGRELVLLRFADAIRETGNVDGLQVHRSHWVARDFVTGVNRTGGKTTLVLADGAEIPVSRPYIAQVRALFQSQS</sequence>
<dbReference type="SMART" id="SM00850">
    <property type="entry name" value="LytTR"/>
    <property type="match status" value="1"/>
</dbReference>
<feature type="transmembrane region" description="Helical" evidence="1">
    <location>
        <begin position="21"/>
        <end position="39"/>
    </location>
</feature>
<dbReference type="PROSITE" id="PS50930">
    <property type="entry name" value="HTH_LYTTR"/>
    <property type="match status" value="1"/>
</dbReference>
<feature type="transmembrane region" description="Helical" evidence="1">
    <location>
        <begin position="121"/>
        <end position="141"/>
    </location>
</feature>